<organism evidence="1 2">
    <name type="scientific">Camellia lanceoleosa</name>
    <dbReference type="NCBI Taxonomy" id="1840588"/>
    <lineage>
        <taxon>Eukaryota</taxon>
        <taxon>Viridiplantae</taxon>
        <taxon>Streptophyta</taxon>
        <taxon>Embryophyta</taxon>
        <taxon>Tracheophyta</taxon>
        <taxon>Spermatophyta</taxon>
        <taxon>Magnoliopsida</taxon>
        <taxon>eudicotyledons</taxon>
        <taxon>Gunneridae</taxon>
        <taxon>Pentapetalae</taxon>
        <taxon>asterids</taxon>
        <taxon>Ericales</taxon>
        <taxon>Theaceae</taxon>
        <taxon>Camellia</taxon>
    </lineage>
</organism>
<protein>
    <submittedName>
        <fullName evidence="1">Uncharacterized protein</fullName>
    </submittedName>
</protein>
<proteinExistence type="predicted"/>
<dbReference type="Proteomes" id="UP001060215">
    <property type="component" value="Chromosome 10"/>
</dbReference>
<sequence>MTPAAIVVATVLPPQPLSPCNFLYHCLALPTATTNHCHHYSPKPATLITISDHCDSSPSPPPTPIPTISTTFLCYESLPLTSATTNNPSPSPSPSPSSSFQI</sequence>
<gene>
    <name evidence="1" type="ORF">LOK49_LG10G02084</name>
</gene>
<accession>A0ACC0GEG6</accession>
<evidence type="ECO:0000313" key="1">
    <source>
        <dbReference type="EMBL" id="KAI7998590.1"/>
    </source>
</evidence>
<evidence type="ECO:0000313" key="2">
    <source>
        <dbReference type="Proteomes" id="UP001060215"/>
    </source>
</evidence>
<name>A0ACC0GEG6_9ERIC</name>
<keyword evidence="2" id="KW-1185">Reference proteome</keyword>
<comment type="caution">
    <text evidence="1">The sequence shown here is derived from an EMBL/GenBank/DDBJ whole genome shotgun (WGS) entry which is preliminary data.</text>
</comment>
<reference evidence="1 2" key="1">
    <citation type="journal article" date="2022" name="Plant J.">
        <title>Chromosome-level genome of Camellia lanceoleosa provides a valuable resource for understanding genome evolution and self-incompatibility.</title>
        <authorList>
            <person name="Gong W."/>
            <person name="Xiao S."/>
            <person name="Wang L."/>
            <person name="Liao Z."/>
            <person name="Chang Y."/>
            <person name="Mo W."/>
            <person name="Hu G."/>
            <person name="Li W."/>
            <person name="Zhao G."/>
            <person name="Zhu H."/>
            <person name="Hu X."/>
            <person name="Ji K."/>
            <person name="Xiang X."/>
            <person name="Song Q."/>
            <person name="Yuan D."/>
            <person name="Jin S."/>
            <person name="Zhang L."/>
        </authorList>
    </citation>
    <scope>NUCLEOTIDE SEQUENCE [LARGE SCALE GENOMIC DNA]</scope>
    <source>
        <strain evidence="1">SQ_2022a</strain>
    </source>
</reference>
<dbReference type="EMBL" id="CM045767">
    <property type="protein sequence ID" value="KAI7998590.1"/>
    <property type="molecule type" value="Genomic_DNA"/>
</dbReference>